<reference evidence="2" key="1">
    <citation type="submission" date="2014-05" db="EMBL/GenBank/DDBJ databases">
        <title>ATOL: Assembling a taxonomically balanced genome-scale reconstruction of the evolutionary history of the Enterobacteriaceae.</title>
        <authorList>
            <person name="Plunkett G. III"/>
            <person name="Neeno-Eckwall E.C."/>
            <person name="Glasner J.D."/>
            <person name="Perna N.T."/>
        </authorList>
    </citation>
    <scope>NUCLEOTIDE SEQUENCE [LARGE SCALE GENOMIC DNA]</scope>
    <source>
        <strain evidence="2">ATCC 49490</strain>
    </source>
</reference>
<organism evidence="1 2">
    <name type="scientific">Trabulsiella guamensis ATCC 49490</name>
    <dbReference type="NCBI Taxonomy" id="1005994"/>
    <lineage>
        <taxon>Bacteria</taxon>
        <taxon>Pseudomonadati</taxon>
        <taxon>Pseudomonadota</taxon>
        <taxon>Gammaproteobacteria</taxon>
        <taxon>Enterobacterales</taxon>
        <taxon>Enterobacteriaceae</taxon>
        <taxon>Trabulsiella</taxon>
    </lineage>
</organism>
<dbReference type="AlphaFoldDB" id="A0A084ZQC0"/>
<gene>
    <name evidence="1" type="ORF">GTGU_04103</name>
</gene>
<proteinExistence type="predicted"/>
<evidence type="ECO:0000313" key="1">
    <source>
        <dbReference type="EMBL" id="KFB99664.1"/>
    </source>
</evidence>
<dbReference type="EMBL" id="JMTB01000114">
    <property type="protein sequence ID" value="KFB99664.1"/>
    <property type="molecule type" value="Genomic_DNA"/>
</dbReference>
<dbReference type="Proteomes" id="UP000028630">
    <property type="component" value="Unassembled WGS sequence"/>
</dbReference>
<comment type="caution">
    <text evidence="1">The sequence shown here is derived from an EMBL/GenBank/DDBJ whole genome shotgun (WGS) entry which is preliminary data.</text>
</comment>
<protein>
    <submittedName>
        <fullName evidence="1">Uncharacterized protein</fullName>
    </submittedName>
</protein>
<keyword evidence="2" id="KW-1185">Reference proteome</keyword>
<accession>A0A084ZQC0</accession>
<sequence length="176" mass="19252">MKKAISDEHLDILITKMDYSAIPALTDGHIEQAVFTIALASVLKELRDYRKAAGQSQNQAGQQPDLREQVNTWQRRALEAENALQCRKNIIDILIAGPHGDVFIDGRIHLPAASAADVHAAVRKVIVISRDLHDFDGDKRGIYEALERAEDNLVSVLRKIQPSASAHTDNTAGGAA</sequence>
<evidence type="ECO:0000313" key="2">
    <source>
        <dbReference type="Proteomes" id="UP000028630"/>
    </source>
</evidence>
<dbReference type="RefSeq" id="WP_038161569.1">
    <property type="nucleotide sequence ID" value="NZ_JMTB01000114.1"/>
</dbReference>
<name>A0A084ZQC0_9ENTR</name>